<dbReference type="Pfam" id="PF25137">
    <property type="entry name" value="ADH_Fe_C"/>
    <property type="match status" value="1"/>
</dbReference>
<reference evidence="10 11" key="1">
    <citation type="submission" date="2019-02" db="EMBL/GenBank/DDBJ databases">
        <title>Genomic Encyclopedia of Type Strains, Phase IV (KMG-IV): sequencing the most valuable type-strain genomes for metagenomic binning, comparative biology and taxonomic classification.</title>
        <authorList>
            <person name="Goeker M."/>
        </authorList>
    </citation>
    <scope>NUCLEOTIDE SEQUENCE [LARGE SCALE GENOMIC DNA]</scope>
    <source>
        <strain evidence="10 11">DSM 23814</strain>
    </source>
</reference>
<evidence type="ECO:0000256" key="3">
    <source>
        <dbReference type="ARBA" id="ARBA00022797"/>
    </source>
</evidence>
<dbReference type="InterPro" id="IPR039697">
    <property type="entry name" value="Alcohol_dehydrogenase_Fe"/>
</dbReference>
<comment type="caution">
    <text evidence="10">The sequence shown here is derived from an EMBL/GenBank/DDBJ whole genome shotgun (WGS) entry which is preliminary data.</text>
</comment>
<dbReference type="RefSeq" id="WP_130304365.1">
    <property type="nucleotide sequence ID" value="NZ_SHKO01000002.1"/>
</dbReference>
<dbReference type="OrthoDB" id="3812122at2"/>
<dbReference type="GO" id="GO:1901168">
    <property type="term" value="P:3-chlorocatechol catabolic process"/>
    <property type="evidence" value="ECO:0007669"/>
    <property type="project" value="UniProtKB-ARBA"/>
</dbReference>
<evidence type="ECO:0000313" key="10">
    <source>
        <dbReference type="EMBL" id="RZT94547.1"/>
    </source>
</evidence>
<dbReference type="EMBL" id="SHKO01000002">
    <property type="protein sequence ID" value="RZT94547.1"/>
    <property type="molecule type" value="Genomic_DNA"/>
</dbReference>
<dbReference type="GO" id="GO:0018506">
    <property type="term" value="F:maleylacetate reductase activity"/>
    <property type="evidence" value="ECO:0007669"/>
    <property type="project" value="UniProtKB-EC"/>
</dbReference>
<comment type="catalytic activity">
    <reaction evidence="6">
        <text>3-oxoadipate + NAD(+) = maleylacetate + NADH + H(+)</text>
        <dbReference type="Rhea" id="RHEA:16981"/>
        <dbReference type="ChEBI" id="CHEBI:15378"/>
        <dbReference type="ChEBI" id="CHEBI:15775"/>
        <dbReference type="ChEBI" id="CHEBI:16468"/>
        <dbReference type="ChEBI" id="CHEBI:57540"/>
        <dbReference type="ChEBI" id="CHEBI:57945"/>
        <dbReference type="EC" id="1.3.1.32"/>
    </reaction>
</comment>
<protein>
    <recommendedName>
        <fullName evidence="2">maleylacetate reductase</fullName>
        <ecNumber evidence="2">1.3.1.32</ecNumber>
    </recommendedName>
</protein>
<name>A0A4Q7VEE1_9BURK</name>
<evidence type="ECO:0000256" key="5">
    <source>
        <dbReference type="ARBA" id="ARBA00023027"/>
    </source>
</evidence>
<organism evidence="10 11">
    <name type="scientific">Advenella incenata</name>
    <dbReference type="NCBI Taxonomy" id="267800"/>
    <lineage>
        <taxon>Bacteria</taxon>
        <taxon>Pseudomonadati</taxon>
        <taxon>Pseudomonadota</taxon>
        <taxon>Betaproteobacteria</taxon>
        <taxon>Burkholderiales</taxon>
        <taxon>Alcaligenaceae</taxon>
    </lineage>
</organism>
<feature type="domain" description="Fe-containing alcohol dehydrogenase-like C-terminal" evidence="9">
    <location>
        <begin position="165"/>
        <end position="348"/>
    </location>
</feature>
<dbReference type="AlphaFoldDB" id="A0A4Q7VEE1"/>
<comment type="catalytic activity">
    <reaction evidence="7">
        <text>3-oxoadipate + NADP(+) = maleylacetate + NADPH + H(+)</text>
        <dbReference type="Rhea" id="RHEA:16985"/>
        <dbReference type="ChEBI" id="CHEBI:15378"/>
        <dbReference type="ChEBI" id="CHEBI:15775"/>
        <dbReference type="ChEBI" id="CHEBI:16468"/>
        <dbReference type="ChEBI" id="CHEBI:57783"/>
        <dbReference type="ChEBI" id="CHEBI:58349"/>
        <dbReference type="EC" id="1.3.1.32"/>
    </reaction>
</comment>
<dbReference type="InterPro" id="IPR056798">
    <property type="entry name" value="ADH_Fe_C"/>
</dbReference>
<dbReference type="FunFam" id="3.40.50.1970:FF:000015">
    <property type="entry name" value="Maleylacetate reductase 1"/>
    <property type="match status" value="1"/>
</dbReference>
<keyword evidence="3" id="KW-0058">Aromatic hydrocarbons catabolism</keyword>
<dbReference type="GO" id="GO:0004022">
    <property type="term" value="F:alcohol dehydrogenase (NAD+) activity"/>
    <property type="evidence" value="ECO:0007669"/>
    <property type="project" value="TreeGrafter"/>
</dbReference>
<evidence type="ECO:0000256" key="2">
    <source>
        <dbReference type="ARBA" id="ARBA00012005"/>
    </source>
</evidence>
<evidence type="ECO:0000259" key="9">
    <source>
        <dbReference type="Pfam" id="PF25137"/>
    </source>
</evidence>
<comment type="similarity">
    <text evidence="1">Belongs to the iron-containing alcohol dehydrogenase family.</text>
</comment>
<dbReference type="Pfam" id="PF00465">
    <property type="entry name" value="Fe-ADH"/>
    <property type="match status" value="1"/>
</dbReference>
<evidence type="ECO:0000256" key="4">
    <source>
        <dbReference type="ARBA" id="ARBA00023002"/>
    </source>
</evidence>
<dbReference type="Gene3D" id="3.40.50.1970">
    <property type="match status" value="1"/>
</dbReference>
<accession>A0A4Q7VEE1</accession>
<evidence type="ECO:0000256" key="7">
    <source>
        <dbReference type="ARBA" id="ARBA00051531"/>
    </source>
</evidence>
<dbReference type="Gene3D" id="1.20.1090.10">
    <property type="entry name" value="Dehydroquinate synthase-like - alpha domain"/>
    <property type="match status" value="1"/>
</dbReference>
<dbReference type="EC" id="1.3.1.32" evidence="2"/>
<keyword evidence="4" id="KW-0560">Oxidoreductase</keyword>
<sequence length="354" mass="37557">MQTFIYTAQPVRVVFGTDAWSTLKDEAGLLGVRKVLVLCTPRQRALAHQAVDALAERGVGIYDQAVMHVPVATVRNAQEAVRRENADCIVALGGGSTIGLAKALAIESGLPILAVPSTYSGSEMTSIYGITADGLKKTGKDARALPRTVIYDPSLTLKLPFDISVVSGMNAIAHAAEGLYAQEGNPVLALMAEEGIRAMSNGLRQLGQNANSLAARSECLYGAWLCGMVLAGAGMALHHKLCHTVAGSFDLPHAQTHSIILPHAMAYNASAAPEAMQRIARALGQETVPAARALYDLAQSLGVSMALQDIGMRESDLDRAADIAIATPYWNPRPIAHHGIRMLLQAAFEGYRPT</sequence>
<dbReference type="InterPro" id="IPR001670">
    <property type="entry name" value="ADH_Fe/GldA"/>
</dbReference>
<dbReference type="PANTHER" id="PTHR11496">
    <property type="entry name" value="ALCOHOL DEHYDROGENASE"/>
    <property type="match status" value="1"/>
</dbReference>
<dbReference type="GO" id="GO:0046872">
    <property type="term" value="F:metal ion binding"/>
    <property type="evidence" value="ECO:0007669"/>
    <property type="project" value="InterPro"/>
</dbReference>
<dbReference type="PANTHER" id="PTHR11496:SF102">
    <property type="entry name" value="ALCOHOL DEHYDROGENASE 4"/>
    <property type="match status" value="1"/>
</dbReference>
<keyword evidence="11" id="KW-1185">Reference proteome</keyword>
<keyword evidence="5" id="KW-0520">NAD</keyword>
<evidence type="ECO:0000259" key="8">
    <source>
        <dbReference type="Pfam" id="PF00465"/>
    </source>
</evidence>
<gene>
    <name evidence="10" type="ORF">EV681_2968</name>
</gene>
<dbReference type="InterPro" id="IPR034786">
    <property type="entry name" value="MAR"/>
</dbReference>
<evidence type="ECO:0000313" key="11">
    <source>
        <dbReference type="Proteomes" id="UP000293398"/>
    </source>
</evidence>
<dbReference type="Proteomes" id="UP000293398">
    <property type="component" value="Unassembled WGS sequence"/>
</dbReference>
<proteinExistence type="inferred from homology"/>
<dbReference type="SUPFAM" id="SSF56796">
    <property type="entry name" value="Dehydroquinate synthase-like"/>
    <property type="match status" value="1"/>
</dbReference>
<evidence type="ECO:0000256" key="6">
    <source>
        <dbReference type="ARBA" id="ARBA00050679"/>
    </source>
</evidence>
<dbReference type="CDD" id="cd08177">
    <property type="entry name" value="MAR"/>
    <property type="match status" value="1"/>
</dbReference>
<evidence type="ECO:0000256" key="1">
    <source>
        <dbReference type="ARBA" id="ARBA00007358"/>
    </source>
</evidence>
<feature type="domain" description="Alcohol dehydrogenase iron-type/glycerol dehydrogenase GldA" evidence="8">
    <location>
        <begin position="10"/>
        <end position="153"/>
    </location>
</feature>